<sequence>MAFLSKAKINRFISTLEDSVKTYNHSDKDSEISSTTTKNSNSSVRYKLEFNIDLSPKEHVYFYTLTKVITLPKIIDVSKMEVVNLEFNVNKLKATLDSDNKVKYKLVKTNDNIMDYPTIHATKGRAIVLGGFEQDFLYPVVRQNNEDSPISDETLNEIIKNSKTATAFLEEPEKMMLQSTNDTEEVD</sequence>
<gene>
    <name evidence="1" type="ORF">ASS94_01110</name>
</gene>
<reference evidence="2" key="1">
    <citation type="submission" date="2015-11" db="EMBL/GenBank/DDBJ databases">
        <title>Genomic diversity of Staphylococcus saprophyticus strains from urinary tract infections, animal surfaces, and fermented foods.</title>
        <authorList>
            <person name="Wolfe B.E."/>
        </authorList>
    </citation>
    <scope>NUCLEOTIDE SEQUENCE [LARGE SCALE GENOMIC DNA]</scope>
    <source>
        <strain evidence="2">738_7</strain>
    </source>
</reference>
<protein>
    <submittedName>
        <fullName evidence="1">Uncharacterized protein</fullName>
    </submittedName>
</protein>
<dbReference type="EMBL" id="LNPX01000004">
    <property type="protein sequence ID" value="OEK58955.1"/>
    <property type="molecule type" value="Genomic_DNA"/>
</dbReference>
<dbReference type="AlphaFoldDB" id="A0AAP7LV38"/>
<name>A0AAP7LV38_9STAP</name>
<dbReference type="Proteomes" id="UP000095464">
    <property type="component" value="Unassembled WGS sequence"/>
</dbReference>
<organism evidence="1 2">
    <name type="scientific">Staphylococcus equorum</name>
    <dbReference type="NCBI Taxonomy" id="246432"/>
    <lineage>
        <taxon>Bacteria</taxon>
        <taxon>Bacillati</taxon>
        <taxon>Bacillota</taxon>
        <taxon>Bacilli</taxon>
        <taxon>Bacillales</taxon>
        <taxon>Staphylococcaceae</taxon>
        <taxon>Staphylococcus</taxon>
    </lineage>
</organism>
<comment type="caution">
    <text evidence="1">The sequence shown here is derived from an EMBL/GenBank/DDBJ whole genome shotgun (WGS) entry which is preliminary data.</text>
</comment>
<dbReference type="RefSeq" id="WP_069854355.1">
    <property type="nucleotide sequence ID" value="NZ_LNPX01000004.1"/>
</dbReference>
<accession>A0AAP7LV38</accession>
<evidence type="ECO:0000313" key="2">
    <source>
        <dbReference type="Proteomes" id="UP000095464"/>
    </source>
</evidence>
<evidence type="ECO:0000313" key="1">
    <source>
        <dbReference type="EMBL" id="OEK58955.1"/>
    </source>
</evidence>
<proteinExistence type="predicted"/>